<evidence type="ECO:0000313" key="3">
    <source>
        <dbReference type="Proteomes" id="UP000193920"/>
    </source>
</evidence>
<organism evidence="2 3">
    <name type="scientific">Neocallimastix californiae</name>
    <dbReference type="NCBI Taxonomy" id="1754190"/>
    <lineage>
        <taxon>Eukaryota</taxon>
        <taxon>Fungi</taxon>
        <taxon>Fungi incertae sedis</taxon>
        <taxon>Chytridiomycota</taxon>
        <taxon>Chytridiomycota incertae sedis</taxon>
        <taxon>Neocallimastigomycetes</taxon>
        <taxon>Neocallimastigales</taxon>
        <taxon>Neocallimastigaceae</taxon>
        <taxon>Neocallimastix</taxon>
    </lineage>
</organism>
<dbReference type="Proteomes" id="UP000193920">
    <property type="component" value="Unassembled WGS sequence"/>
</dbReference>
<dbReference type="OrthoDB" id="442087at2759"/>
<comment type="caution">
    <text evidence="2">The sequence shown here is derived from an EMBL/GenBank/DDBJ whole genome shotgun (WGS) entry which is preliminary data.</text>
</comment>
<keyword evidence="1" id="KW-0472">Membrane</keyword>
<keyword evidence="1" id="KW-0812">Transmembrane</keyword>
<reference evidence="2 3" key="1">
    <citation type="submission" date="2016-08" db="EMBL/GenBank/DDBJ databases">
        <title>A Parts List for Fungal Cellulosomes Revealed by Comparative Genomics.</title>
        <authorList>
            <consortium name="DOE Joint Genome Institute"/>
            <person name="Haitjema C.H."/>
            <person name="Gilmore S.P."/>
            <person name="Henske J.K."/>
            <person name="Solomon K.V."/>
            <person name="De Groot R."/>
            <person name="Kuo A."/>
            <person name="Mondo S.J."/>
            <person name="Salamov A.A."/>
            <person name="Labutti K."/>
            <person name="Zhao Z."/>
            <person name="Chiniquy J."/>
            <person name="Barry K."/>
            <person name="Brewer H.M."/>
            <person name="Purvine S.O."/>
            <person name="Wright A.T."/>
            <person name="Boxma B."/>
            <person name="Van Alen T."/>
            <person name="Hackstein J.H."/>
            <person name="Baker S.E."/>
            <person name="Grigoriev I.V."/>
            <person name="O'Malley M.A."/>
        </authorList>
    </citation>
    <scope>NUCLEOTIDE SEQUENCE [LARGE SCALE GENOMIC DNA]</scope>
    <source>
        <strain evidence="2 3">G1</strain>
    </source>
</reference>
<dbReference type="EMBL" id="MCOG01000181">
    <property type="protein sequence ID" value="ORY29197.1"/>
    <property type="molecule type" value="Genomic_DNA"/>
</dbReference>
<dbReference type="AlphaFoldDB" id="A0A1Y2B3Z2"/>
<feature type="transmembrane region" description="Helical" evidence="1">
    <location>
        <begin position="36"/>
        <end position="58"/>
    </location>
</feature>
<accession>A0A1Y2B3Z2</accession>
<protein>
    <submittedName>
        <fullName evidence="2">Uncharacterized protein</fullName>
    </submittedName>
</protein>
<evidence type="ECO:0000313" key="2">
    <source>
        <dbReference type="EMBL" id="ORY29197.1"/>
    </source>
</evidence>
<sequence>MKEMQILIKFLEMHLKNFFIQEVPQPHTFWKRLGGAAGIVLGFILMNVPGAVACGIAGTKLGEIRNNKGCSVYDAFKKLDRDKKAEILSQLTKEVVQHTINLKE</sequence>
<evidence type="ECO:0000256" key="1">
    <source>
        <dbReference type="SAM" id="Phobius"/>
    </source>
</evidence>
<dbReference type="STRING" id="1754190.A0A1Y2B3Z2"/>
<keyword evidence="1" id="KW-1133">Transmembrane helix</keyword>
<proteinExistence type="predicted"/>
<name>A0A1Y2B3Z2_9FUNG</name>
<keyword evidence="3" id="KW-1185">Reference proteome</keyword>
<gene>
    <name evidence="2" type="ORF">LY90DRAFT_705572</name>
</gene>